<keyword evidence="2" id="KW-0812">Transmembrane</keyword>
<evidence type="ECO:0000313" key="3">
    <source>
        <dbReference type="EMBL" id="GAA4788294.1"/>
    </source>
</evidence>
<feature type="transmembrane region" description="Helical" evidence="2">
    <location>
        <begin position="71"/>
        <end position="88"/>
    </location>
</feature>
<gene>
    <name evidence="3" type="ORF">GCM10023220_10960</name>
</gene>
<keyword evidence="4" id="KW-1185">Reference proteome</keyword>
<feature type="region of interest" description="Disordered" evidence="1">
    <location>
        <begin position="171"/>
        <end position="225"/>
    </location>
</feature>
<feature type="transmembrane region" description="Helical" evidence="2">
    <location>
        <begin position="48"/>
        <end position="65"/>
    </location>
</feature>
<comment type="caution">
    <text evidence="3">The sequence shown here is derived from an EMBL/GenBank/DDBJ whole genome shotgun (WGS) entry which is preliminary data.</text>
</comment>
<dbReference type="EMBL" id="BAABIG010000010">
    <property type="protein sequence ID" value="GAA4788294.1"/>
    <property type="molecule type" value="Genomic_DNA"/>
</dbReference>
<name>A0ABP9AYZ8_9ACTN</name>
<protein>
    <recommendedName>
        <fullName evidence="5">DUF3040 domain-containing protein</fullName>
    </recommendedName>
</protein>
<feature type="region of interest" description="Disordered" evidence="1">
    <location>
        <begin position="1"/>
        <end position="24"/>
    </location>
</feature>
<evidence type="ECO:0000313" key="4">
    <source>
        <dbReference type="Proteomes" id="UP001501265"/>
    </source>
</evidence>
<keyword evidence="2" id="KW-0472">Membrane</keyword>
<feature type="region of interest" description="Disordered" evidence="1">
    <location>
        <begin position="94"/>
        <end position="148"/>
    </location>
</feature>
<dbReference type="Proteomes" id="UP001501265">
    <property type="component" value="Unassembled WGS sequence"/>
</dbReference>
<accession>A0ABP9AYZ8</accession>
<evidence type="ECO:0000256" key="1">
    <source>
        <dbReference type="SAM" id="MobiDB-lite"/>
    </source>
</evidence>
<evidence type="ECO:0000256" key="2">
    <source>
        <dbReference type="SAM" id="Phobius"/>
    </source>
</evidence>
<evidence type="ECO:0008006" key="5">
    <source>
        <dbReference type="Google" id="ProtNLM"/>
    </source>
</evidence>
<feature type="compositionally biased region" description="Polar residues" evidence="1">
    <location>
        <begin position="1"/>
        <end position="10"/>
    </location>
</feature>
<feature type="compositionally biased region" description="Basic and acidic residues" evidence="1">
    <location>
        <begin position="109"/>
        <end position="124"/>
    </location>
</feature>
<feature type="compositionally biased region" description="Polar residues" evidence="1">
    <location>
        <begin position="214"/>
        <end position="225"/>
    </location>
</feature>
<proteinExistence type="predicted"/>
<reference evidence="4" key="1">
    <citation type="journal article" date="2019" name="Int. J. Syst. Evol. Microbiol.">
        <title>The Global Catalogue of Microorganisms (GCM) 10K type strain sequencing project: providing services to taxonomists for standard genome sequencing and annotation.</title>
        <authorList>
            <consortium name="The Broad Institute Genomics Platform"/>
            <consortium name="The Broad Institute Genome Sequencing Center for Infectious Disease"/>
            <person name="Wu L."/>
            <person name="Ma J."/>
        </authorList>
    </citation>
    <scope>NUCLEOTIDE SEQUENCE [LARGE SCALE GENOMIC DNA]</scope>
    <source>
        <strain evidence="4">JCM 18081</strain>
    </source>
</reference>
<keyword evidence="2" id="KW-1133">Transmembrane helix</keyword>
<sequence>MADEVGTTTRSAEERQRSGTRAGGRLAAAWGAVRPAASKALKTARSPAFLKALGVALVVVGAVALLSGVGAVAGAALIGAGAAVWYGGRQAQQRAQAREAEGQPGPRAEQGDHQRARGEGDGARWDLAPARRRAPTPERSAAPRPMVAAPANAQDNNAVAQTLQLLRRQLGTQPPGDVSRESFGEQNPVRHQWAPFQRPASVGSDASWRPRTVSPESTRGRTPSR</sequence>
<organism evidence="3 4">
    <name type="scientific">Streptomyces ziwulingensis</name>
    <dbReference type="NCBI Taxonomy" id="1045501"/>
    <lineage>
        <taxon>Bacteria</taxon>
        <taxon>Bacillati</taxon>
        <taxon>Actinomycetota</taxon>
        <taxon>Actinomycetes</taxon>
        <taxon>Kitasatosporales</taxon>
        <taxon>Streptomycetaceae</taxon>
        <taxon>Streptomyces</taxon>
    </lineage>
</organism>